<feature type="chain" id="PRO_5016431849" evidence="2">
    <location>
        <begin position="30"/>
        <end position="341"/>
    </location>
</feature>
<dbReference type="InterPro" id="IPR016047">
    <property type="entry name" value="M23ase_b-sheet_dom"/>
</dbReference>
<dbReference type="Proteomes" id="UP000249377">
    <property type="component" value="Unassembled WGS sequence"/>
</dbReference>
<sequence length="341" mass="38786">MFMMVPKRKSRAVILLVCFFVLIATAFQATGTGEPVAADGKNYIKWVEFNVPYEVLEHALDLDIKAHEEGVDIGWVELLAYCAGKNGGNFSGFRTKTLDELYRKIAGGEQLADLTRDMRYYSYYYEAYSAVLSGLVGEYEIQVADESAPDGKKWVKKYGLMGFSPIAKNFPYDDYDDFGASRTYGFARKHLGHDMMGAVGTPVIAVEGGTVEAMGWNQYGGWRIGIRSKDQKRYYYYAHLRKNYPYVKDLKVGSTVKPGDVIGYLGRTGYSSTENVNNIDEAHLHFGLQLIFDESQKEGNNEIWVDVYPLVRLLYRNRSETVKNQETKEYSRVYDIRFPGE</sequence>
<dbReference type="InterPro" id="IPR011055">
    <property type="entry name" value="Dup_hybrid_motif"/>
</dbReference>
<dbReference type="SUPFAM" id="SSF51261">
    <property type="entry name" value="Duplicated hybrid motif"/>
    <property type="match status" value="1"/>
</dbReference>
<keyword evidence="1 2" id="KW-0732">Signal</keyword>
<dbReference type="RefSeq" id="WP_112331822.1">
    <property type="nucleotide sequence ID" value="NZ_JADPHD010000004.1"/>
</dbReference>
<dbReference type="PANTHER" id="PTHR21666">
    <property type="entry name" value="PEPTIDASE-RELATED"/>
    <property type="match status" value="1"/>
</dbReference>
<dbReference type="CDD" id="cd12797">
    <property type="entry name" value="M23_peptidase"/>
    <property type="match status" value="1"/>
</dbReference>
<dbReference type="GO" id="GO:0004222">
    <property type="term" value="F:metalloendopeptidase activity"/>
    <property type="evidence" value="ECO:0007669"/>
    <property type="project" value="TreeGrafter"/>
</dbReference>
<accession>A0A328UFM2</accession>
<organism evidence="4 5">
    <name type="scientific">Hydrogeniiclostridium mannosilyticum</name>
    <dbReference type="NCBI Taxonomy" id="2764322"/>
    <lineage>
        <taxon>Bacteria</taxon>
        <taxon>Bacillati</taxon>
        <taxon>Bacillota</taxon>
        <taxon>Clostridia</taxon>
        <taxon>Eubacteriales</taxon>
        <taxon>Acutalibacteraceae</taxon>
        <taxon>Hydrogeniiclostridium</taxon>
    </lineage>
</organism>
<name>A0A328UFM2_9FIRM</name>
<dbReference type="Pfam" id="PF01551">
    <property type="entry name" value="Peptidase_M23"/>
    <property type="match status" value="1"/>
</dbReference>
<dbReference type="EMBL" id="QLYR01000001">
    <property type="protein sequence ID" value="RAQ30627.1"/>
    <property type="molecule type" value="Genomic_DNA"/>
</dbReference>
<feature type="domain" description="M23ase beta-sheet core" evidence="3">
    <location>
        <begin position="189"/>
        <end position="289"/>
    </location>
</feature>
<dbReference type="AlphaFoldDB" id="A0A328UFM2"/>
<dbReference type="InterPro" id="IPR050570">
    <property type="entry name" value="Cell_wall_metabolism_enzyme"/>
</dbReference>
<evidence type="ECO:0000259" key="3">
    <source>
        <dbReference type="Pfam" id="PF01551"/>
    </source>
</evidence>
<evidence type="ECO:0000313" key="4">
    <source>
        <dbReference type="EMBL" id="RAQ30627.1"/>
    </source>
</evidence>
<keyword evidence="5" id="KW-1185">Reference proteome</keyword>
<evidence type="ECO:0000256" key="2">
    <source>
        <dbReference type="SAM" id="SignalP"/>
    </source>
</evidence>
<feature type="signal peptide" evidence="2">
    <location>
        <begin position="1"/>
        <end position="29"/>
    </location>
</feature>
<dbReference type="Gene3D" id="2.70.70.10">
    <property type="entry name" value="Glucose Permease (Domain IIA)"/>
    <property type="match status" value="1"/>
</dbReference>
<proteinExistence type="predicted"/>
<comment type="caution">
    <text evidence="4">The sequence shown here is derived from an EMBL/GenBank/DDBJ whole genome shotgun (WGS) entry which is preliminary data.</text>
</comment>
<dbReference type="PANTHER" id="PTHR21666:SF289">
    <property type="entry name" value="L-ALA--D-GLU ENDOPEPTIDASE"/>
    <property type="match status" value="1"/>
</dbReference>
<evidence type="ECO:0000313" key="5">
    <source>
        <dbReference type="Proteomes" id="UP000249377"/>
    </source>
</evidence>
<reference evidence="4 5" key="1">
    <citation type="submission" date="2018-06" db="EMBL/GenBank/DDBJ databases">
        <title>Noncontiguous genome sequence of Ruminococcaceae bacterium ASD2818.</title>
        <authorList>
            <person name="Chaplin A.V."/>
            <person name="Sokolova S.R."/>
            <person name="Kochetkova T.O."/>
            <person name="Goltsov A.Y."/>
            <person name="Trofimov D.Y."/>
            <person name="Efimov B.A."/>
        </authorList>
    </citation>
    <scope>NUCLEOTIDE SEQUENCE [LARGE SCALE GENOMIC DNA]</scope>
    <source>
        <strain evidence="4 5">ASD2818</strain>
    </source>
</reference>
<protein>
    <submittedName>
        <fullName evidence="4">M23 family peptidase</fullName>
    </submittedName>
</protein>
<gene>
    <name evidence="4" type="ORF">DPQ25_03835</name>
</gene>
<evidence type="ECO:0000256" key="1">
    <source>
        <dbReference type="ARBA" id="ARBA00022729"/>
    </source>
</evidence>